<dbReference type="AlphaFoldDB" id="A0A225WB89"/>
<dbReference type="OrthoDB" id="429950at2759"/>
<dbReference type="Proteomes" id="UP000198211">
    <property type="component" value="Unassembled WGS sequence"/>
</dbReference>
<proteinExistence type="predicted"/>
<evidence type="ECO:0000313" key="2">
    <source>
        <dbReference type="Proteomes" id="UP000198211"/>
    </source>
</evidence>
<comment type="caution">
    <text evidence="1">The sequence shown here is derived from an EMBL/GenBank/DDBJ whole genome shotgun (WGS) entry which is preliminary data.</text>
</comment>
<protein>
    <submittedName>
        <fullName evidence="1">Uncharacterized protein</fullName>
    </submittedName>
</protein>
<accession>A0A225WB89</accession>
<evidence type="ECO:0000313" key="1">
    <source>
        <dbReference type="EMBL" id="OWZ14991.1"/>
    </source>
</evidence>
<name>A0A225WB89_9STRA</name>
<sequence length="213" mass="23560">MDSVKALAVHNPDPSGEIVSPKCGAKLHLGRVMQVGRELPFDRVWAKTEPNPTPSGWYERNPKFTPETQDYLTKLVGDKSFAVGDTHTVSTGSTTGNDDRAHFVQYSHQQRTIIIELVSRETPDAAEDDDEAESTPNHGNGSWCEATLKVTIRPDDGDAAYSYSVKLYRNTLTDSPLDEGFTLVEPALSGYAELVVYKEAQARIRYVVEVETV</sequence>
<keyword evidence="2" id="KW-1185">Reference proteome</keyword>
<reference evidence="2" key="1">
    <citation type="submission" date="2017-03" db="EMBL/GenBank/DDBJ databases">
        <title>Phytopthora megakarya and P. palmivora, two closely related causual agents of cacao black pod achieved similar genome size and gene model numbers by different mechanisms.</title>
        <authorList>
            <person name="Ali S."/>
            <person name="Shao J."/>
            <person name="Larry D.J."/>
            <person name="Kronmiller B."/>
            <person name="Shen D."/>
            <person name="Strem M.D."/>
            <person name="Melnick R.L."/>
            <person name="Guiltinan M.J."/>
            <person name="Tyler B.M."/>
            <person name="Meinhardt L.W."/>
            <person name="Bailey B.A."/>
        </authorList>
    </citation>
    <scope>NUCLEOTIDE SEQUENCE [LARGE SCALE GENOMIC DNA]</scope>
    <source>
        <strain evidence="2">zdho120</strain>
    </source>
</reference>
<organism evidence="1 2">
    <name type="scientific">Phytophthora megakarya</name>
    <dbReference type="NCBI Taxonomy" id="4795"/>
    <lineage>
        <taxon>Eukaryota</taxon>
        <taxon>Sar</taxon>
        <taxon>Stramenopiles</taxon>
        <taxon>Oomycota</taxon>
        <taxon>Peronosporomycetes</taxon>
        <taxon>Peronosporales</taxon>
        <taxon>Peronosporaceae</taxon>
        <taxon>Phytophthora</taxon>
    </lineage>
</organism>
<dbReference type="EMBL" id="NBNE01001217">
    <property type="protein sequence ID" value="OWZ14991.1"/>
    <property type="molecule type" value="Genomic_DNA"/>
</dbReference>
<gene>
    <name evidence="1" type="ORF">PHMEG_00011449</name>
</gene>